<dbReference type="PANTHER" id="PTHR30100">
    <property type="entry name" value="FATTY ACID/PHOSPHOLIPID SYNTHESIS PROTEIN PLSX"/>
    <property type="match status" value="1"/>
</dbReference>
<evidence type="ECO:0000313" key="11">
    <source>
        <dbReference type="EMBL" id="EFO70245.1"/>
    </source>
</evidence>
<reference evidence="11 12" key="1">
    <citation type="submission" date="2010-09" db="EMBL/GenBank/DDBJ databases">
        <authorList>
            <person name="Durkin A.S."/>
            <person name="Madupu R."/>
            <person name="Torralba M."/>
            <person name="Gillis M."/>
            <person name="Methe B."/>
            <person name="Sutton G."/>
            <person name="Nelson K.E."/>
        </authorList>
    </citation>
    <scope>NUCLEOTIDE SEQUENCE [LARGE SCALE GENOMIC DNA]</scope>
    <source>
        <strain evidence="11 12">LactinV 01V1-a</strain>
    </source>
</reference>
<dbReference type="GO" id="GO:0005737">
    <property type="term" value="C:cytoplasm"/>
    <property type="evidence" value="ECO:0007669"/>
    <property type="project" value="UniProtKB-SubCell"/>
</dbReference>
<evidence type="ECO:0000256" key="2">
    <source>
        <dbReference type="ARBA" id="ARBA00004496"/>
    </source>
</evidence>
<sequence>MLKEDLNFVGNIEGNELFSDKADIVVTDGFCGNIALKTLEGTSQVIVHEMKQSLLNNGIIVKLGALLAKHGLQSLKSHFDVARYGGAVLIGLNAPVVKTHGRSDKRPVYYTLLQIDKMLDEHLIDEFKKYFLNNN</sequence>
<evidence type="ECO:0000256" key="5">
    <source>
        <dbReference type="ARBA" id="ARBA00022679"/>
    </source>
</evidence>
<evidence type="ECO:0000256" key="7">
    <source>
        <dbReference type="ARBA" id="ARBA00023209"/>
    </source>
</evidence>
<gene>
    <name evidence="11" type="ORF">HMPREF9211_0818</name>
</gene>
<protein>
    <recommendedName>
        <fullName evidence="9">phosphate acyltransferase</fullName>
        <ecNumber evidence="9">2.3.1.274</ecNumber>
    </recommendedName>
</protein>
<evidence type="ECO:0000256" key="1">
    <source>
        <dbReference type="ARBA" id="ARBA00001232"/>
    </source>
</evidence>
<evidence type="ECO:0000256" key="8">
    <source>
        <dbReference type="ARBA" id="ARBA00023264"/>
    </source>
</evidence>
<dbReference type="Pfam" id="PF02504">
    <property type="entry name" value="FA_synthesis"/>
    <property type="match status" value="1"/>
</dbReference>
<evidence type="ECO:0000313" key="12">
    <source>
        <dbReference type="Proteomes" id="UP000003648"/>
    </source>
</evidence>
<dbReference type="GO" id="GO:0008654">
    <property type="term" value="P:phospholipid biosynthetic process"/>
    <property type="evidence" value="ECO:0007669"/>
    <property type="project" value="UniProtKB-KW"/>
</dbReference>
<dbReference type="Proteomes" id="UP000003648">
    <property type="component" value="Unassembled WGS sequence"/>
</dbReference>
<evidence type="ECO:0000256" key="3">
    <source>
        <dbReference type="ARBA" id="ARBA00022490"/>
    </source>
</evidence>
<comment type="subunit">
    <text evidence="10">Homodimer. Probably interacts with PlsY.</text>
</comment>
<keyword evidence="8" id="KW-1208">Phospholipid metabolism</keyword>
<evidence type="ECO:0000256" key="6">
    <source>
        <dbReference type="ARBA" id="ARBA00023098"/>
    </source>
</evidence>
<dbReference type="GO" id="GO:0006633">
    <property type="term" value="P:fatty acid biosynthetic process"/>
    <property type="evidence" value="ECO:0007669"/>
    <property type="project" value="InterPro"/>
</dbReference>
<keyword evidence="4" id="KW-0444">Lipid biosynthesis</keyword>
<dbReference type="GO" id="GO:0043811">
    <property type="term" value="F:phosphate:acyl-[acyl carrier protein] acyltransferase activity"/>
    <property type="evidence" value="ECO:0007669"/>
    <property type="project" value="UniProtKB-EC"/>
</dbReference>
<organism evidence="11 12">
    <name type="scientific">Lactobacillus iners LactinV 01V1-a</name>
    <dbReference type="NCBI Taxonomy" id="879297"/>
    <lineage>
        <taxon>Bacteria</taxon>
        <taxon>Bacillati</taxon>
        <taxon>Bacillota</taxon>
        <taxon>Bacilli</taxon>
        <taxon>Lactobacillales</taxon>
        <taxon>Lactobacillaceae</taxon>
        <taxon>Lactobacillus</taxon>
    </lineage>
</organism>
<dbReference type="InterPro" id="IPR012281">
    <property type="entry name" value="Phospholipid_synth_PlsX-like"/>
</dbReference>
<dbReference type="InterPro" id="IPR003664">
    <property type="entry name" value="FA_synthesis"/>
</dbReference>
<dbReference type="AlphaFoldDB" id="E1NUF4"/>
<dbReference type="Gene3D" id="3.40.718.10">
    <property type="entry name" value="Isopropylmalate Dehydrogenase"/>
    <property type="match status" value="1"/>
</dbReference>
<dbReference type="EC" id="2.3.1.274" evidence="9"/>
<comment type="subcellular location">
    <subcellularLocation>
        <location evidence="2">Cytoplasm</location>
    </subcellularLocation>
</comment>
<keyword evidence="7" id="KW-0594">Phospholipid biosynthesis</keyword>
<name>E1NUF4_9LACO</name>
<dbReference type="EMBL" id="AEHQ01000076">
    <property type="protein sequence ID" value="EFO70245.1"/>
    <property type="molecule type" value="Genomic_DNA"/>
</dbReference>
<evidence type="ECO:0000256" key="4">
    <source>
        <dbReference type="ARBA" id="ARBA00022516"/>
    </source>
</evidence>
<evidence type="ECO:0000256" key="10">
    <source>
        <dbReference type="ARBA" id="ARBA00046608"/>
    </source>
</evidence>
<keyword evidence="6" id="KW-0443">Lipid metabolism</keyword>
<comment type="catalytic activity">
    <reaction evidence="1">
        <text>a fatty acyl-[ACP] + phosphate = an acyl phosphate + holo-[ACP]</text>
        <dbReference type="Rhea" id="RHEA:42292"/>
        <dbReference type="Rhea" id="RHEA-COMP:9685"/>
        <dbReference type="Rhea" id="RHEA-COMP:14125"/>
        <dbReference type="ChEBI" id="CHEBI:43474"/>
        <dbReference type="ChEBI" id="CHEBI:59918"/>
        <dbReference type="ChEBI" id="CHEBI:64479"/>
        <dbReference type="ChEBI" id="CHEBI:138651"/>
        <dbReference type="EC" id="2.3.1.274"/>
    </reaction>
</comment>
<keyword evidence="3" id="KW-0963">Cytoplasm</keyword>
<dbReference type="SUPFAM" id="SSF53659">
    <property type="entry name" value="Isocitrate/Isopropylmalate dehydrogenase-like"/>
    <property type="match status" value="1"/>
</dbReference>
<evidence type="ECO:0000256" key="9">
    <source>
        <dbReference type="ARBA" id="ARBA00024069"/>
    </source>
</evidence>
<comment type="caution">
    <text evidence="11">The sequence shown here is derived from an EMBL/GenBank/DDBJ whole genome shotgun (WGS) entry which is preliminary data.</text>
</comment>
<keyword evidence="5" id="KW-0808">Transferase</keyword>
<proteinExistence type="predicted"/>
<dbReference type="PANTHER" id="PTHR30100:SF1">
    <property type="entry name" value="PHOSPHATE ACYLTRANSFERASE"/>
    <property type="match status" value="1"/>
</dbReference>
<accession>E1NUF4</accession>